<dbReference type="RefSeq" id="WP_284218433.1">
    <property type="nucleotide sequence ID" value="NZ_BSOT01000007.1"/>
</dbReference>
<dbReference type="AlphaFoldDB" id="A0AA37SY51"/>
<dbReference type="Gene3D" id="1.10.260.40">
    <property type="entry name" value="lambda repressor-like DNA-binding domains"/>
    <property type="match status" value="1"/>
</dbReference>
<dbReference type="Pfam" id="PF01381">
    <property type="entry name" value="HTH_3"/>
    <property type="match status" value="1"/>
</dbReference>
<dbReference type="EMBL" id="BSOT01000007">
    <property type="protein sequence ID" value="GLR72072.1"/>
    <property type="molecule type" value="Genomic_DNA"/>
</dbReference>
<dbReference type="Proteomes" id="UP001156601">
    <property type="component" value="Unassembled WGS sequence"/>
</dbReference>
<dbReference type="InterPro" id="IPR001387">
    <property type="entry name" value="Cro/C1-type_HTH"/>
</dbReference>
<accession>A0AA37SY51</accession>
<name>A0AA37SY51_9ALTE</name>
<reference evidence="3" key="2">
    <citation type="submission" date="2023-01" db="EMBL/GenBank/DDBJ databases">
        <title>Draft genome sequence of Agaribacter marinus strain NBRC 110023.</title>
        <authorList>
            <person name="Sun Q."/>
            <person name="Mori K."/>
        </authorList>
    </citation>
    <scope>NUCLEOTIDE SEQUENCE</scope>
    <source>
        <strain evidence="3">NBRC 110023</strain>
    </source>
</reference>
<protein>
    <recommendedName>
        <fullName evidence="2">HTH cro/C1-type domain-containing protein</fullName>
    </recommendedName>
</protein>
<evidence type="ECO:0000259" key="2">
    <source>
        <dbReference type="PROSITE" id="PS50943"/>
    </source>
</evidence>
<reference evidence="3" key="1">
    <citation type="journal article" date="2014" name="Int. J. Syst. Evol. Microbiol.">
        <title>Complete genome sequence of Corynebacterium casei LMG S-19264T (=DSM 44701T), isolated from a smear-ripened cheese.</title>
        <authorList>
            <consortium name="US DOE Joint Genome Institute (JGI-PGF)"/>
            <person name="Walter F."/>
            <person name="Albersmeier A."/>
            <person name="Kalinowski J."/>
            <person name="Ruckert C."/>
        </authorList>
    </citation>
    <scope>NUCLEOTIDE SEQUENCE</scope>
    <source>
        <strain evidence="3">NBRC 110023</strain>
    </source>
</reference>
<organism evidence="3 4">
    <name type="scientific">Agaribacter marinus</name>
    <dbReference type="NCBI Taxonomy" id="1431249"/>
    <lineage>
        <taxon>Bacteria</taxon>
        <taxon>Pseudomonadati</taxon>
        <taxon>Pseudomonadota</taxon>
        <taxon>Gammaproteobacteria</taxon>
        <taxon>Alteromonadales</taxon>
        <taxon>Alteromonadaceae</taxon>
        <taxon>Agaribacter</taxon>
    </lineage>
</organism>
<dbReference type="GO" id="GO:0003677">
    <property type="term" value="F:DNA binding"/>
    <property type="evidence" value="ECO:0007669"/>
    <property type="project" value="InterPro"/>
</dbReference>
<feature type="region of interest" description="Disordered" evidence="1">
    <location>
        <begin position="89"/>
        <end position="124"/>
    </location>
</feature>
<gene>
    <name evidence="3" type="ORF">GCM10007852_29800</name>
</gene>
<dbReference type="CDD" id="cd00093">
    <property type="entry name" value="HTH_XRE"/>
    <property type="match status" value="1"/>
</dbReference>
<keyword evidence="4" id="KW-1185">Reference proteome</keyword>
<feature type="domain" description="HTH cro/C1-type" evidence="2">
    <location>
        <begin position="22"/>
        <end position="72"/>
    </location>
</feature>
<dbReference type="SMART" id="SM00530">
    <property type="entry name" value="HTH_XRE"/>
    <property type="match status" value="1"/>
</dbReference>
<evidence type="ECO:0000313" key="4">
    <source>
        <dbReference type="Proteomes" id="UP001156601"/>
    </source>
</evidence>
<dbReference type="InterPro" id="IPR010982">
    <property type="entry name" value="Lambda_DNA-bd_dom_sf"/>
</dbReference>
<feature type="compositionally biased region" description="Basic residues" evidence="1">
    <location>
        <begin position="92"/>
        <end position="104"/>
    </location>
</feature>
<evidence type="ECO:0000256" key="1">
    <source>
        <dbReference type="SAM" id="MobiDB-lite"/>
    </source>
</evidence>
<comment type="caution">
    <text evidence="3">The sequence shown here is derived from an EMBL/GenBank/DDBJ whole genome shotgun (WGS) entry which is preliminary data.</text>
</comment>
<proteinExistence type="predicted"/>
<dbReference type="PROSITE" id="PS50943">
    <property type="entry name" value="HTH_CROC1"/>
    <property type="match status" value="1"/>
</dbReference>
<dbReference type="SUPFAM" id="SSF47413">
    <property type="entry name" value="lambda repressor-like DNA-binding domains"/>
    <property type="match status" value="1"/>
</dbReference>
<evidence type="ECO:0000313" key="3">
    <source>
        <dbReference type="EMBL" id="GLR72072.1"/>
    </source>
</evidence>
<sequence length="124" mass="13844">MNFERMNNKAIMLEIGQRFLLARLNEGLEQVELADNAGVNVSTVQSLEGGKRSVGLEKVIAILRALGKLHELDNFMPKPPVRSASLLTTKNQVRKRATGGKKKNSGNEPFEWNKVIPQMDNTKE</sequence>